<dbReference type="EMBL" id="PNBA02000012">
    <property type="protein sequence ID" value="KAG6405246.1"/>
    <property type="molecule type" value="Genomic_DNA"/>
</dbReference>
<dbReference type="Proteomes" id="UP000298416">
    <property type="component" value="Unassembled WGS sequence"/>
</dbReference>
<dbReference type="InterPro" id="IPR008700">
    <property type="entry name" value="TypeIII_avirulence_cleave"/>
</dbReference>
<evidence type="ECO:0000313" key="3">
    <source>
        <dbReference type="EMBL" id="KAG6405246.1"/>
    </source>
</evidence>
<feature type="region of interest" description="Disordered" evidence="1">
    <location>
        <begin position="61"/>
        <end position="92"/>
    </location>
</feature>
<keyword evidence="4" id="KW-1185">Reference proteome</keyword>
<evidence type="ECO:0000259" key="2">
    <source>
        <dbReference type="Pfam" id="PF05627"/>
    </source>
</evidence>
<comment type="caution">
    <text evidence="3">The sequence shown here is derived from an EMBL/GenBank/DDBJ whole genome shotgun (WGS) entry which is preliminary data.</text>
</comment>
<dbReference type="Pfam" id="PF05627">
    <property type="entry name" value="AvrRpt-cleavage"/>
    <property type="match status" value="1"/>
</dbReference>
<name>A0A8X8X1M8_SALSN</name>
<organism evidence="3">
    <name type="scientific">Salvia splendens</name>
    <name type="common">Scarlet sage</name>
    <dbReference type="NCBI Taxonomy" id="180675"/>
    <lineage>
        <taxon>Eukaryota</taxon>
        <taxon>Viridiplantae</taxon>
        <taxon>Streptophyta</taxon>
        <taxon>Embryophyta</taxon>
        <taxon>Tracheophyta</taxon>
        <taxon>Spermatophyta</taxon>
        <taxon>Magnoliopsida</taxon>
        <taxon>eudicotyledons</taxon>
        <taxon>Gunneridae</taxon>
        <taxon>Pentapetalae</taxon>
        <taxon>asterids</taxon>
        <taxon>lamiids</taxon>
        <taxon>Lamiales</taxon>
        <taxon>Lamiaceae</taxon>
        <taxon>Nepetoideae</taxon>
        <taxon>Mentheae</taxon>
        <taxon>Salviinae</taxon>
        <taxon>Salvia</taxon>
        <taxon>Salvia subgen. Calosphace</taxon>
        <taxon>core Calosphace</taxon>
    </lineage>
</organism>
<feature type="compositionally biased region" description="Basic and acidic residues" evidence="1">
    <location>
        <begin position="61"/>
        <end position="76"/>
    </location>
</feature>
<proteinExistence type="predicted"/>
<dbReference type="PANTHER" id="PTHR33159:SF101">
    <property type="entry name" value="OS04G0379600 PROTEIN"/>
    <property type="match status" value="1"/>
</dbReference>
<reference evidence="3" key="1">
    <citation type="submission" date="2018-01" db="EMBL/GenBank/DDBJ databases">
        <authorList>
            <person name="Mao J.F."/>
        </authorList>
    </citation>
    <scope>NUCLEOTIDE SEQUENCE</scope>
    <source>
        <strain evidence="3">Huo1</strain>
        <tissue evidence="3">Leaf</tissue>
    </source>
</reference>
<evidence type="ECO:0000313" key="4">
    <source>
        <dbReference type="Proteomes" id="UP000298416"/>
    </source>
</evidence>
<sequence length="141" mass="15502">MAPSSNHHHTGLNFHSSTLSCASENENSVLLQEKGRPLPKFGEWDVNDPTSAEGFTVIFNKARDEKKTGGKPDSPSKVDTNTNYGGAEPIKPQGSGLLSTQFIQALAVSLNFPYNHEEKMVLLHAEPECNILTMSMCRRNM</sequence>
<gene>
    <name evidence="3" type="ORF">SASPL_132833</name>
</gene>
<evidence type="ECO:0000256" key="1">
    <source>
        <dbReference type="SAM" id="MobiDB-lite"/>
    </source>
</evidence>
<dbReference type="PANTHER" id="PTHR33159">
    <property type="entry name" value="RPM1-INTERACTING PROTEIN 4 (RIN4) FAMILY PROTEIN"/>
    <property type="match status" value="1"/>
</dbReference>
<dbReference type="AlphaFoldDB" id="A0A8X8X1M8"/>
<dbReference type="InterPro" id="IPR040387">
    <property type="entry name" value="RIN4/NOI4"/>
</dbReference>
<accession>A0A8X8X1M8</accession>
<reference evidence="3" key="2">
    <citation type="submission" date="2020-08" db="EMBL/GenBank/DDBJ databases">
        <title>Plant Genome Project.</title>
        <authorList>
            <person name="Zhang R.-G."/>
        </authorList>
    </citation>
    <scope>NUCLEOTIDE SEQUENCE</scope>
    <source>
        <strain evidence="3">Huo1</strain>
        <tissue evidence="3">Leaf</tissue>
    </source>
</reference>
<protein>
    <recommendedName>
        <fullName evidence="2">RIN4 pathogenic type III effector avirulence factor Avr cleavage site domain-containing protein</fullName>
    </recommendedName>
</protein>
<feature type="domain" description="RIN4 pathogenic type III effector avirulence factor Avr cleavage site" evidence="2">
    <location>
        <begin position="33"/>
        <end position="67"/>
    </location>
</feature>